<feature type="repeat" description="TPR" evidence="1">
    <location>
        <begin position="12"/>
        <end position="45"/>
    </location>
</feature>
<sequence>MKTLDENLHLEIEKLSEQGDAFAETGNYSDALTAYWNAYDLVPEPKTEWEATTWILVAIGDANFLGADFQAGLENLSNAMHCPNGIGNPFIHLRLGQCQLETGNLERAADELTRAYALEGEALFADDDPKYFEFLKTKITVEKPKKKPWWKF</sequence>
<dbReference type="Proteomes" id="UP000030786">
    <property type="component" value="Chromosome"/>
</dbReference>
<dbReference type="SMART" id="SM00028">
    <property type="entry name" value="TPR"/>
    <property type="match status" value="2"/>
</dbReference>
<dbReference type="InterPro" id="IPR019734">
    <property type="entry name" value="TPR_rpt"/>
</dbReference>
<keyword evidence="1" id="KW-0802">TPR repeat</keyword>
<evidence type="ECO:0000313" key="3">
    <source>
        <dbReference type="Proteomes" id="UP000030786"/>
    </source>
</evidence>
<evidence type="ECO:0008006" key="4">
    <source>
        <dbReference type="Google" id="ProtNLM"/>
    </source>
</evidence>
<dbReference type="EMBL" id="CP009976">
    <property type="protein sequence ID" value="AIZ40976.1"/>
    <property type="molecule type" value="Genomic_DNA"/>
</dbReference>
<name>A0AAU8RB16_9FLAO</name>
<dbReference type="KEGG" id="cbat:M666_05040"/>
<protein>
    <recommendedName>
        <fullName evidence="4">Tetratricopeptide repeat protein</fullName>
    </recommendedName>
</protein>
<dbReference type="Gene3D" id="1.25.40.10">
    <property type="entry name" value="Tetratricopeptide repeat domain"/>
    <property type="match status" value="1"/>
</dbReference>
<evidence type="ECO:0000256" key="1">
    <source>
        <dbReference type="PROSITE-ProRule" id="PRU00339"/>
    </source>
</evidence>
<dbReference type="AlphaFoldDB" id="A0AAU8RB16"/>
<dbReference type="RefSeq" id="WP_029447498.1">
    <property type="nucleotide sequence ID" value="NZ_CP009976.1"/>
</dbReference>
<dbReference type="PROSITE" id="PS50005">
    <property type="entry name" value="TPR"/>
    <property type="match status" value="1"/>
</dbReference>
<dbReference type="InterPro" id="IPR011990">
    <property type="entry name" value="TPR-like_helical_dom_sf"/>
</dbReference>
<dbReference type="GeneID" id="78060094"/>
<dbReference type="SUPFAM" id="SSF48452">
    <property type="entry name" value="TPR-like"/>
    <property type="match status" value="1"/>
</dbReference>
<proteinExistence type="predicted"/>
<reference evidence="2 3" key="1">
    <citation type="journal article" date="2014" name="Environ. Microbiol.">
        <title>Contrasting genomic patterns and infection strategies of two co-existing Bacteroidetes podovirus genera.</title>
        <authorList>
            <person name="Holmfeldt K."/>
            <person name="Howard-Varona C."/>
            <person name="Solonenko N."/>
            <person name="Sullivan M.B."/>
        </authorList>
    </citation>
    <scope>NUCLEOTIDE SEQUENCE [LARGE SCALE GENOMIC DNA]</scope>
    <source>
        <strain evidence="2 3">18</strain>
    </source>
</reference>
<accession>A0AAU8RB16</accession>
<gene>
    <name evidence="2" type="ORF">M666_05040</name>
</gene>
<evidence type="ECO:0000313" key="2">
    <source>
        <dbReference type="EMBL" id="AIZ40976.1"/>
    </source>
</evidence>
<organism evidence="2 3">
    <name type="scientific">Cellulophaga baltica 18</name>
    <dbReference type="NCBI Taxonomy" id="1348584"/>
    <lineage>
        <taxon>Bacteria</taxon>
        <taxon>Pseudomonadati</taxon>
        <taxon>Bacteroidota</taxon>
        <taxon>Flavobacteriia</taxon>
        <taxon>Flavobacteriales</taxon>
        <taxon>Flavobacteriaceae</taxon>
        <taxon>Cellulophaga</taxon>
    </lineage>
</organism>